<dbReference type="InterPro" id="IPR013103">
    <property type="entry name" value="RVT_2"/>
</dbReference>
<proteinExistence type="predicted"/>
<evidence type="ECO:0000313" key="2">
    <source>
        <dbReference type="EMBL" id="GFB10114.1"/>
    </source>
</evidence>
<dbReference type="Pfam" id="PF07727">
    <property type="entry name" value="RVT_2"/>
    <property type="match status" value="1"/>
</dbReference>
<accession>A0A699KX31</accession>
<dbReference type="AlphaFoldDB" id="A0A699KX31"/>
<reference evidence="2" key="1">
    <citation type="journal article" date="2019" name="Sci. Rep.">
        <title>Draft genome of Tanacetum cinerariifolium, the natural source of mosquito coil.</title>
        <authorList>
            <person name="Yamashiro T."/>
            <person name="Shiraishi A."/>
            <person name="Satake H."/>
            <person name="Nakayama K."/>
        </authorList>
    </citation>
    <scope>NUCLEOTIDE SEQUENCE</scope>
</reference>
<evidence type="ECO:0000259" key="1">
    <source>
        <dbReference type="Pfam" id="PF07727"/>
    </source>
</evidence>
<feature type="domain" description="Reverse transcriptase Ty1/copia-type" evidence="1">
    <location>
        <begin position="192"/>
        <end position="271"/>
    </location>
</feature>
<organism evidence="2">
    <name type="scientific">Tanacetum cinerariifolium</name>
    <name type="common">Dalmatian daisy</name>
    <name type="synonym">Chrysanthemum cinerariifolium</name>
    <dbReference type="NCBI Taxonomy" id="118510"/>
    <lineage>
        <taxon>Eukaryota</taxon>
        <taxon>Viridiplantae</taxon>
        <taxon>Streptophyta</taxon>
        <taxon>Embryophyta</taxon>
        <taxon>Tracheophyta</taxon>
        <taxon>Spermatophyta</taxon>
        <taxon>Magnoliopsida</taxon>
        <taxon>eudicotyledons</taxon>
        <taxon>Gunneridae</taxon>
        <taxon>Pentapetalae</taxon>
        <taxon>asterids</taxon>
        <taxon>campanulids</taxon>
        <taxon>Asterales</taxon>
        <taxon>Asteraceae</taxon>
        <taxon>Asteroideae</taxon>
        <taxon>Anthemideae</taxon>
        <taxon>Anthemidinae</taxon>
        <taxon>Tanacetum</taxon>
    </lineage>
</organism>
<comment type="caution">
    <text evidence="2">The sequence shown here is derived from an EMBL/GenBank/DDBJ whole genome shotgun (WGS) entry which is preliminary data.</text>
</comment>
<gene>
    <name evidence="2" type="ORF">Tci_682085</name>
</gene>
<name>A0A699KX31_TANCI</name>
<protein>
    <recommendedName>
        <fullName evidence="1">Reverse transcriptase Ty1/copia-type domain-containing protein</fullName>
    </recommendedName>
</protein>
<dbReference type="EMBL" id="BKCJ010552209">
    <property type="protein sequence ID" value="GFB10114.1"/>
    <property type="molecule type" value="Genomic_DNA"/>
</dbReference>
<sequence>MACYNQNRCIVVKRHGKTTYDVFRGRSCNISYFYMFGCLVHIHNHRDHVGNFDAKANNGFFPDYSLVAKAFRVFNIRRQEIKETCQHTFSEDDEAILKSSKEADDHPVLNEHDDSKSVKDLRIAKDKVSTIIEPISYVEPSPTIISPSSEVGVTTRSIIRDSEAASAYECLYVNFHSEIEPKKLIKALEKEGWITNKMDEHGVVVKNKSRVVAQGYNQQERIDYDETFVLVARLEAIRVFLAYAAYMGFVVFQMEVKSVFLNRKIFEEVYVQ</sequence>